<dbReference type="CDD" id="cd03454">
    <property type="entry name" value="YdeM"/>
    <property type="match status" value="1"/>
</dbReference>
<protein>
    <submittedName>
        <fullName evidence="2">MaoC family dehydratase</fullName>
    </submittedName>
</protein>
<feature type="domain" description="MaoC-like" evidence="1">
    <location>
        <begin position="18"/>
        <end position="114"/>
    </location>
</feature>
<dbReference type="InterPro" id="IPR029069">
    <property type="entry name" value="HotDog_dom_sf"/>
</dbReference>
<gene>
    <name evidence="2" type="ORF">H1W37_06160</name>
</gene>
<dbReference type="InterPro" id="IPR052342">
    <property type="entry name" value="MCH/BMMD"/>
</dbReference>
<dbReference type="AlphaFoldDB" id="A0A838XVY9"/>
<dbReference type="Gene3D" id="3.10.129.10">
    <property type="entry name" value="Hotdog Thioesterase"/>
    <property type="match status" value="1"/>
</dbReference>
<dbReference type="SUPFAM" id="SSF54637">
    <property type="entry name" value="Thioesterase/thiol ester dehydrase-isomerase"/>
    <property type="match status" value="1"/>
</dbReference>
<dbReference type="EMBL" id="JACEON010000004">
    <property type="protein sequence ID" value="MBA4611224.1"/>
    <property type="molecule type" value="Genomic_DNA"/>
</dbReference>
<dbReference type="Pfam" id="PF01575">
    <property type="entry name" value="MaoC_dehydratas"/>
    <property type="match status" value="1"/>
</dbReference>
<dbReference type="PANTHER" id="PTHR43664">
    <property type="entry name" value="MONOAMINE OXIDASE-RELATED"/>
    <property type="match status" value="1"/>
</dbReference>
<reference evidence="2 3" key="1">
    <citation type="submission" date="2020-07" db="EMBL/GenBank/DDBJ databases">
        <authorList>
            <person name="Li M."/>
        </authorList>
    </citation>
    <scope>NUCLEOTIDE SEQUENCE [LARGE SCALE GENOMIC DNA]</scope>
    <source>
        <strain evidence="2 3">DSM 23284</strain>
    </source>
</reference>
<accession>A0A838XVY9</accession>
<evidence type="ECO:0000313" key="2">
    <source>
        <dbReference type="EMBL" id="MBA4611224.1"/>
    </source>
</evidence>
<reference evidence="2 3" key="2">
    <citation type="submission" date="2020-08" db="EMBL/GenBank/DDBJ databases">
        <title>Stappia taiwanensis sp. nov., isolated from a coastal thermal spring.</title>
        <authorList>
            <person name="Kampfer P."/>
        </authorList>
    </citation>
    <scope>NUCLEOTIDE SEQUENCE [LARGE SCALE GENOMIC DNA]</scope>
    <source>
        <strain evidence="2 3">DSM 23284</strain>
    </source>
</reference>
<comment type="caution">
    <text evidence="2">The sequence shown here is derived from an EMBL/GenBank/DDBJ whole genome shotgun (WGS) entry which is preliminary data.</text>
</comment>
<evidence type="ECO:0000313" key="3">
    <source>
        <dbReference type="Proteomes" id="UP000559404"/>
    </source>
</evidence>
<keyword evidence="3" id="KW-1185">Reference proteome</keyword>
<proteinExistence type="predicted"/>
<dbReference type="PANTHER" id="PTHR43664:SF1">
    <property type="entry name" value="BETA-METHYLMALYL-COA DEHYDRATASE"/>
    <property type="match status" value="1"/>
</dbReference>
<dbReference type="InterPro" id="IPR002539">
    <property type="entry name" value="MaoC-like_dom"/>
</dbReference>
<evidence type="ECO:0000259" key="1">
    <source>
        <dbReference type="Pfam" id="PF01575"/>
    </source>
</evidence>
<name>A0A838XVY9_9HYPH</name>
<dbReference type="Proteomes" id="UP000559404">
    <property type="component" value="Unassembled WGS sequence"/>
</dbReference>
<sequence>MSDFRSFEDFHPGEDIVLGSKTVTRDEIIAFAREFDPQPFHLDETAGETSLLGGLAASGWHTIAMLMRMLCDGLLLHSSCNGSPGVEEVRWMRPVRPGDTLTATARVMSTRALRSRPTLGVVTFLMTLVNQDGHAVMTQENTILFERREAAA</sequence>
<dbReference type="RefSeq" id="WP_181759416.1">
    <property type="nucleotide sequence ID" value="NZ_BMCR01000002.1"/>
</dbReference>
<organism evidence="2 3">
    <name type="scientific">Stappia taiwanensis</name>
    <dbReference type="NCBI Taxonomy" id="992267"/>
    <lineage>
        <taxon>Bacteria</taxon>
        <taxon>Pseudomonadati</taxon>
        <taxon>Pseudomonadota</taxon>
        <taxon>Alphaproteobacteria</taxon>
        <taxon>Hyphomicrobiales</taxon>
        <taxon>Stappiaceae</taxon>
        <taxon>Stappia</taxon>
    </lineage>
</organism>